<dbReference type="Proteomes" id="UP000192257">
    <property type="component" value="Unassembled WGS sequence"/>
</dbReference>
<proteinExistence type="predicted"/>
<dbReference type="GeneID" id="39985803"/>
<evidence type="ECO:0000313" key="4">
    <source>
        <dbReference type="Proteomes" id="UP000192257"/>
    </source>
</evidence>
<feature type="compositionally biased region" description="Polar residues" evidence="1">
    <location>
        <begin position="165"/>
        <end position="176"/>
    </location>
</feature>
<feature type="compositionally biased region" description="Basic and acidic residues" evidence="1">
    <location>
        <begin position="54"/>
        <end position="67"/>
    </location>
</feature>
<keyword evidence="4" id="KW-1185">Reference proteome</keyword>
<sequence length="176" mass="18967">MMKMNRVICVLAVLLCIACGYAMVASGAEVKKSENILVPEKRETQVQEPGPEGDLERPEVGEDGNLKEEEDEKQDDENEALPGPDEEQTHPDAGLPPAEKPNPDDTEQGDGEETGPGTPGTGGEDEGEEDDDNTQDPTAKPDQPEQPEDGKDEENDKEENDKPSTQEPTSTNAPSN</sequence>
<comment type="caution">
    <text evidence="3">The sequence shown here is derived from an EMBL/GenBank/DDBJ whole genome shotgun (WGS) entry which is preliminary data.</text>
</comment>
<organism evidence="3 4">
    <name type="scientific">Trypanosoma theileri</name>
    <dbReference type="NCBI Taxonomy" id="67003"/>
    <lineage>
        <taxon>Eukaryota</taxon>
        <taxon>Discoba</taxon>
        <taxon>Euglenozoa</taxon>
        <taxon>Kinetoplastea</taxon>
        <taxon>Metakinetoplastina</taxon>
        <taxon>Trypanosomatida</taxon>
        <taxon>Trypanosomatidae</taxon>
        <taxon>Trypanosoma</taxon>
    </lineage>
</organism>
<reference evidence="3 4" key="1">
    <citation type="submission" date="2017-03" db="EMBL/GenBank/DDBJ databases">
        <title>An alternative strategy for trypanosome survival in the mammalian bloodstream revealed through genome and transcriptome analysis of the ubiquitous bovine parasite Trypanosoma (Megatrypanum) theileri.</title>
        <authorList>
            <person name="Kelly S."/>
            <person name="Ivens A."/>
            <person name="Mott A."/>
            <person name="O'Neill E."/>
            <person name="Emms D."/>
            <person name="Macleod O."/>
            <person name="Voorheis P."/>
            <person name="Matthews J."/>
            <person name="Matthews K."/>
            <person name="Carrington M."/>
        </authorList>
    </citation>
    <scope>NUCLEOTIDE SEQUENCE [LARGE SCALE GENOMIC DNA]</scope>
    <source>
        <strain evidence="3">Edinburgh</strain>
    </source>
</reference>
<feature type="chain" id="PRO_5012371486" evidence="2">
    <location>
        <begin position="28"/>
        <end position="176"/>
    </location>
</feature>
<feature type="region of interest" description="Disordered" evidence="1">
    <location>
        <begin position="31"/>
        <end position="176"/>
    </location>
</feature>
<feature type="compositionally biased region" description="Acidic residues" evidence="1">
    <location>
        <begin position="123"/>
        <end position="134"/>
    </location>
</feature>
<accession>A0A1X0NVJ6</accession>
<feature type="signal peptide" evidence="2">
    <location>
        <begin position="1"/>
        <end position="27"/>
    </location>
</feature>
<dbReference type="RefSeq" id="XP_028882579.1">
    <property type="nucleotide sequence ID" value="XM_029026023.1"/>
</dbReference>
<evidence type="ECO:0000256" key="2">
    <source>
        <dbReference type="SAM" id="SignalP"/>
    </source>
</evidence>
<feature type="compositionally biased region" description="Basic and acidic residues" evidence="1">
    <location>
        <begin position="31"/>
        <end position="45"/>
    </location>
</feature>
<evidence type="ECO:0000313" key="3">
    <source>
        <dbReference type="EMBL" id="ORC88513.1"/>
    </source>
</evidence>
<dbReference type="AlphaFoldDB" id="A0A1X0NVJ6"/>
<protein>
    <submittedName>
        <fullName evidence="3">Uncharacterized protein</fullName>
    </submittedName>
</protein>
<keyword evidence="2" id="KW-0732">Signal</keyword>
<evidence type="ECO:0000256" key="1">
    <source>
        <dbReference type="SAM" id="MobiDB-lite"/>
    </source>
</evidence>
<feature type="compositionally biased region" description="Acidic residues" evidence="1">
    <location>
        <begin position="145"/>
        <end position="158"/>
    </location>
</feature>
<feature type="compositionally biased region" description="Acidic residues" evidence="1">
    <location>
        <begin position="104"/>
        <end position="113"/>
    </location>
</feature>
<name>A0A1X0NVJ6_9TRYP</name>
<dbReference type="EMBL" id="NBCO01000016">
    <property type="protein sequence ID" value="ORC88513.1"/>
    <property type="molecule type" value="Genomic_DNA"/>
</dbReference>
<feature type="compositionally biased region" description="Acidic residues" evidence="1">
    <location>
        <begin position="68"/>
        <end position="79"/>
    </location>
</feature>
<feature type="non-terminal residue" evidence="3">
    <location>
        <position position="176"/>
    </location>
</feature>
<dbReference type="VEuPathDB" id="TriTrypDB:TM35_000161510"/>
<gene>
    <name evidence="3" type="ORF">TM35_000161510</name>
</gene>